<keyword evidence="2" id="KW-0732">Signal</keyword>
<feature type="signal peptide" evidence="2">
    <location>
        <begin position="1"/>
        <end position="28"/>
    </location>
</feature>
<dbReference type="Pfam" id="PF00023">
    <property type="entry name" value="Ank"/>
    <property type="match status" value="2"/>
</dbReference>
<evidence type="ECO:0000256" key="1">
    <source>
        <dbReference type="PROSITE-ProRule" id="PRU00023"/>
    </source>
</evidence>
<sequence length="1214" mass="136090">MTRSGAAELSTSIFGMCLGALLCLRTTCFNDQKNLPFYAPAQPTMRRAAATTVRSTVRLANSNSNPKPQWPAIYNQNDNVNILKPNGLRFYGTPGPRPRQTAPIQHILVSKRNKAAKKIIRARQDDLKQKGVLISRIPRFDIEELRVEKSEEQREEWLQVLLTITDPVDRRVSRKIFQTLAVACRRLKATEVEEIVKLAIDDLPSEVAEDLFGPNIRRGILEIDDHGYVMFKSKYFHQMLVARRMQGTGPQNSYFLIEEELGHFELARVLLLYMAKYGESGPFHSIREQEERETAFPLLRYAAVHWPGHCISSWSYRRLLIDLASKFWTTDKTSYYGAWLQAYFYYFHPNDSYNGHQLAVRYLAWMDGPVTRLSSWGITEFVDAALEQPPTTYDMSTALCVAIRAGHKEVVSILISHGADIKATGMIGNGNYLHEVICRKQPASMLKFLLEQPGCKDLIEGIDDDGRTPLHMAALKGKLEAVKILLENGATVDVPCDMGRTALHCAAEECFIDVVEYLLKAGADPNGLSYLKTPMHPAHGTRDTDKAKQVLTGSIVRLLIEYGASPAAQDADGFTPLNTAVIKNNLEVVKALLPHYTEEDINIIGKRGGFQESSTALSSALVYGSSRDIVKWLIKKRAKGPPDRLIGHLVDHCDLATTDVLRLIWSNFPEEMAAYEIATDKSFFEMMLSAFPPPNRRLINALQSLTPDWQDTILKNHEPYVGSGMEGLVKAGAINSIMQYARSHESESENFPWKEIWETLSDPPVFPIWSLGGIRELLQFRPEFKTPEYLIPALCNSFSWDDGRETIPLFYMDLVEQLPGTTLLDYTDEETGATILHQACESAHYRIVDRLITVHKANVNVQDNSGVTPLMRCFERLAHTNLKSGIIQRLLEHGADPTIRDNENRTAVTHLAMSSSWTTANSERAALELLMQHPGTKSVFDTPDSSGLRPIDYACQQNLYPIIKELMDSGAELRLKDPNGVELISKLSLRWTSFCRFYPLVEDLLSMGADIFAVNEDGGSFVQESLGFYGDLHVIKYVMDYPRFDPMAPLPRREGDEETPVELPFHYAIKNCRQKASLMLILATPEQRLKIALGKSMDGKETTSLHLSVKIGSVGLVRSLIEAGADVNAVDGQGRTPLFFINRRGAGLSIAEGATTESVTCGYWLLRAGADPNFRNPVTGKTVYESIREYEGFGLKKPALRLLKDFGARDVDED</sequence>
<dbReference type="InterPro" id="IPR036770">
    <property type="entry name" value="Ankyrin_rpt-contain_sf"/>
</dbReference>
<dbReference type="Gene3D" id="1.25.40.20">
    <property type="entry name" value="Ankyrin repeat-containing domain"/>
    <property type="match status" value="4"/>
</dbReference>
<reference evidence="3 4" key="1">
    <citation type="submission" date="2019-06" db="EMBL/GenBank/DDBJ databases">
        <authorList>
            <person name="Palmer J.M."/>
        </authorList>
    </citation>
    <scope>NUCLEOTIDE SEQUENCE [LARGE SCALE GENOMIC DNA]</scope>
    <source>
        <strain evidence="3 4">TWF191</strain>
    </source>
</reference>
<evidence type="ECO:0000313" key="4">
    <source>
        <dbReference type="Proteomes" id="UP000483672"/>
    </source>
</evidence>
<dbReference type="InterPro" id="IPR051616">
    <property type="entry name" value="Cul2-RING_E3_ligase_SR"/>
</dbReference>
<dbReference type="SMART" id="SM00248">
    <property type="entry name" value="ANK"/>
    <property type="match status" value="9"/>
</dbReference>
<protein>
    <submittedName>
        <fullName evidence="3">Uncharacterized protein</fullName>
    </submittedName>
</protein>
<proteinExistence type="predicted"/>
<organism evidence="3 4">
    <name type="scientific">Orbilia oligospora</name>
    <name type="common">Nematode-trapping fungus</name>
    <name type="synonym">Arthrobotrys oligospora</name>
    <dbReference type="NCBI Taxonomy" id="2813651"/>
    <lineage>
        <taxon>Eukaryota</taxon>
        <taxon>Fungi</taxon>
        <taxon>Dikarya</taxon>
        <taxon>Ascomycota</taxon>
        <taxon>Pezizomycotina</taxon>
        <taxon>Orbiliomycetes</taxon>
        <taxon>Orbiliales</taxon>
        <taxon>Orbiliaceae</taxon>
        <taxon>Orbilia</taxon>
    </lineage>
</organism>
<dbReference type="AlphaFoldDB" id="A0A7C8V1T2"/>
<feature type="repeat" description="ANK" evidence="1">
    <location>
        <begin position="831"/>
        <end position="864"/>
    </location>
</feature>
<dbReference type="InterPro" id="IPR002110">
    <property type="entry name" value="Ankyrin_rpt"/>
</dbReference>
<evidence type="ECO:0000313" key="3">
    <source>
        <dbReference type="EMBL" id="KAF3229928.1"/>
    </source>
</evidence>
<feature type="repeat" description="ANK" evidence="1">
    <location>
        <begin position="946"/>
        <end position="978"/>
    </location>
</feature>
<feature type="repeat" description="ANK" evidence="1">
    <location>
        <begin position="498"/>
        <end position="530"/>
    </location>
</feature>
<keyword evidence="1" id="KW-0040">ANK repeat</keyword>
<dbReference type="PROSITE" id="PS50088">
    <property type="entry name" value="ANK_REPEAT"/>
    <property type="match status" value="7"/>
</dbReference>
<dbReference type="PANTHER" id="PTHR46224">
    <property type="entry name" value="ANKYRIN REPEAT FAMILY PROTEIN"/>
    <property type="match status" value="1"/>
</dbReference>
<feature type="repeat" description="ANK" evidence="1">
    <location>
        <begin position="572"/>
        <end position="593"/>
    </location>
</feature>
<dbReference type="PROSITE" id="PS50297">
    <property type="entry name" value="ANK_REP_REGION"/>
    <property type="match status" value="5"/>
</dbReference>
<feature type="repeat" description="ANK" evidence="1">
    <location>
        <begin position="1100"/>
        <end position="1132"/>
    </location>
</feature>
<dbReference type="Proteomes" id="UP000483672">
    <property type="component" value="Unassembled WGS sequence"/>
</dbReference>
<gene>
    <name evidence="3" type="ORF">TWF191_000833</name>
</gene>
<evidence type="ECO:0000256" key="2">
    <source>
        <dbReference type="SAM" id="SignalP"/>
    </source>
</evidence>
<feature type="chain" id="PRO_5028967246" evidence="2">
    <location>
        <begin position="29"/>
        <end position="1214"/>
    </location>
</feature>
<dbReference type="SUPFAM" id="SSF48403">
    <property type="entry name" value="Ankyrin repeat"/>
    <property type="match status" value="3"/>
</dbReference>
<dbReference type="Pfam" id="PF12796">
    <property type="entry name" value="Ank_2"/>
    <property type="match status" value="3"/>
</dbReference>
<comment type="caution">
    <text evidence="3">The sequence shown here is derived from an EMBL/GenBank/DDBJ whole genome shotgun (WGS) entry which is preliminary data.</text>
</comment>
<name>A0A7C8V1T2_ORBOL</name>
<dbReference type="PANTHER" id="PTHR46224:SF64">
    <property type="entry name" value="IQ MOTIF AND ANKYRIN REPEAT DOMAIN-CONTAINING PROTEIN 1"/>
    <property type="match status" value="1"/>
</dbReference>
<dbReference type="EMBL" id="WIPF01000011">
    <property type="protein sequence ID" value="KAF3229928.1"/>
    <property type="molecule type" value="Genomic_DNA"/>
</dbReference>
<accession>A0A7C8V1T2</accession>
<feature type="repeat" description="ANK" evidence="1">
    <location>
        <begin position="465"/>
        <end position="497"/>
    </location>
</feature>
<feature type="repeat" description="ANK" evidence="1">
    <location>
        <begin position="394"/>
        <end position="426"/>
    </location>
</feature>
<dbReference type="PRINTS" id="PR01415">
    <property type="entry name" value="ANKYRIN"/>
</dbReference>